<sequence>MARINLNVPFSEKDEAKQLGARWDATLKVWFVPDGVDFSAFGRWLPTVPDVNIRSQRYGIAQTETVCWKCDELTRVYGFVLPPGHQTVEQDEDGVDEWYEHDSSAMALYVTDLPPTVIARLKLITRHYYVDFSKTTNSSYWMNHCENCGMKQGDFAIYCEPGGAFFPMDEYATSKISLQSVHEPFCCNGDAAYGGLFEDN</sequence>
<evidence type="ECO:0000313" key="3">
    <source>
        <dbReference type="Proteomes" id="UP001202243"/>
    </source>
</evidence>
<dbReference type="Proteomes" id="UP001202243">
    <property type="component" value="Unassembled WGS sequence"/>
</dbReference>
<gene>
    <name evidence="2" type="ORF">NCG91_21925</name>
</gene>
<dbReference type="Pfam" id="PF18974">
    <property type="entry name" value="DUF5710"/>
    <property type="match status" value="1"/>
</dbReference>
<proteinExistence type="predicted"/>
<comment type="caution">
    <text evidence="2">The sequence shown here is derived from an EMBL/GenBank/DDBJ whole genome shotgun (WGS) entry which is preliminary data.</text>
</comment>
<dbReference type="InterPro" id="IPR043764">
    <property type="entry name" value="DUF5710"/>
</dbReference>
<keyword evidence="3" id="KW-1185">Reference proteome</keyword>
<accession>A0ABT0WW56</accession>
<organism evidence="2 3">
    <name type="scientific">Janthinobacterium kumbetense</name>
    <dbReference type="NCBI Taxonomy" id="2950280"/>
    <lineage>
        <taxon>Bacteria</taxon>
        <taxon>Pseudomonadati</taxon>
        <taxon>Pseudomonadota</taxon>
        <taxon>Betaproteobacteria</taxon>
        <taxon>Burkholderiales</taxon>
        <taxon>Oxalobacteraceae</taxon>
        <taxon>Janthinobacterium</taxon>
    </lineage>
</organism>
<name>A0ABT0WW56_9BURK</name>
<feature type="domain" description="DUF5710" evidence="1">
    <location>
        <begin position="3"/>
        <end position="46"/>
    </location>
</feature>
<evidence type="ECO:0000313" key="2">
    <source>
        <dbReference type="EMBL" id="MCM2568275.1"/>
    </source>
</evidence>
<reference evidence="2 3" key="1">
    <citation type="submission" date="2022-06" db="EMBL/GenBank/DDBJ databases">
        <title>Janthinobacterium kumbetensis sp. nov., isolated from spring water in Turkey.</title>
        <authorList>
            <person name="Inan Bektas K."/>
            <person name="Belduz A.A."/>
            <person name="Canakci S."/>
            <person name="Nalcaoglu A."/>
            <person name="Ceylan E."/>
            <person name="Kati H."/>
        </authorList>
    </citation>
    <scope>NUCLEOTIDE SEQUENCE [LARGE SCALE GENOMIC DNA]</scope>
    <source>
        <strain evidence="2 3">GK</strain>
    </source>
</reference>
<protein>
    <submittedName>
        <fullName evidence="2">DUF5710 domain-containing protein</fullName>
    </submittedName>
</protein>
<evidence type="ECO:0000259" key="1">
    <source>
        <dbReference type="Pfam" id="PF18974"/>
    </source>
</evidence>
<dbReference type="EMBL" id="JAMQGR010000009">
    <property type="protein sequence ID" value="MCM2568275.1"/>
    <property type="molecule type" value="Genomic_DNA"/>
</dbReference>
<dbReference type="RefSeq" id="WP_251351189.1">
    <property type="nucleotide sequence ID" value="NZ_JAMQGR010000009.1"/>
</dbReference>